<sequence>MGSETLCADAAEPSSRLSKMPTMILVIQCCRTHCSRHRPAKGAGD</sequence>
<name>A0ABQ6XD15_9GAMM</name>
<organism evidence="1 2">
    <name type="scientific">Vreelandella piezotolerans</name>
    <dbReference type="NCBI Taxonomy" id="2609667"/>
    <lineage>
        <taxon>Bacteria</taxon>
        <taxon>Pseudomonadati</taxon>
        <taxon>Pseudomonadota</taxon>
        <taxon>Gammaproteobacteria</taxon>
        <taxon>Oceanospirillales</taxon>
        <taxon>Halomonadaceae</taxon>
        <taxon>Vreelandella</taxon>
    </lineage>
</organism>
<keyword evidence="2" id="KW-1185">Reference proteome</keyword>
<accession>A0ABQ6XD15</accession>
<evidence type="ECO:0000313" key="1">
    <source>
        <dbReference type="EMBL" id="KAE8439869.1"/>
    </source>
</evidence>
<protein>
    <submittedName>
        <fullName evidence="1">Uncharacterized protein</fullName>
    </submittedName>
</protein>
<reference evidence="1 2" key="1">
    <citation type="submission" date="2019-09" db="EMBL/GenBank/DDBJ databases">
        <title>The Halomonas whole genome shotgun (WGS).</title>
        <authorList>
            <person name="Xie Z."/>
        </authorList>
    </citation>
    <scope>NUCLEOTIDE SEQUENCE [LARGE SCALE GENOMIC DNA]</scope>
    <source>
        <strain evidence="1 2">NBT06E8</strain>
    </source>
</reference>
<evidence type="ECO:0000313" key="2">
    <source>
        <dbReference type="Proteomes" id="UP000466130"/>
    </source>
</evidence>
<gene>
    <name evidence="1" type="ORF">F1978_01025</name>
</gene>
<comment type="caution">
    <text evidence="1">The sequence shown here is derived from an EMBL/GenBank/DDBJ whole genome shotgun (WGS) entry which is preliminary data.</text>
</comment>
<dbReference type="EMBL" id="VWRT01000001">
    <property type="protein sequence ID" value="KAE8439869.1"/>
    <property type="molecule type" value="Genomic_DNA"/>
</dbReference>
<proteinExistence type="predicted"/>
<dbReference type="Proteomes" id="UP000466130">
    <property type="component" value="Unassembled WGS sequence"/>
</dbReference>